<dbReference type="RefSeq" id="WP_273819671.1">
    <property type="nucleotide sequence ID" value="NZ_CP117562.1"/>
</dbReference>
<evidence type="ECO:0008006" key="4">
    <source>
        <dbReference type="Google" id="ProtNLM"/>
    </source>
</evidence>
<evidence type="ECO:0000256" key="1">
    <source>
        <dbReference type="SAM" id="Coils"/>
    </source>
</evidence>
<gene>
    <name evidence="2" type="ORF">PS049_12275</name>
</gene>
<sequence>MESNIKGLVAAGHEMASELKAECGAVDMRSVAKLISDLATQLEVQLVRANALAEDQQKAIESIKQADAAVKLAHEKFSALAAENGRYSMSAGQADQRMAESRAVRSALGFQEDADDVSPSDLVEKIQSLITEQEILRSAHPQPLGPIMDLAIDAFNSAEMPETGMLNAFFILRDSIRVDTQATDAFLAEIERKAIRKFINSIEHILRDKLSPYDTEEMLEAMRIFLEEQSGEQK</sequence>
<evidence type="ECO:0000313" key="2">
    <source>
        <dbReference type="EMBL" id="WDB27183.1"/>
    </source>
</evidence>
<dbReference type="Proteomes" id="UP001219219">
    <property type="component" value="Chromosome"/>
</dbReference>
<feature type="coiled-coil region" evidence="1">
    <location>
        <begin position="39"/>
        <end position="66"/>
    </location>
</feature>
<protein>
    <recommendedName>
        <fullName evidence="4">Ead/Ea22-like family protein</fullName>
    </recommendedName>
</protein>
<accession>A0AAX3MD32</accession>
<proteinExistence type="predicted"/>
<dbReference type="AlphaFoldDB" id="A0AAX3MD32"/>
<name>A0AAX3MD32_ESCAL</name>
<evidence type="ECO:0000313" key="3">
    <source>
        <dbReference type="Proteomes" id="UP001219219"/>
    </source>
</evidence>
<organism evidence="2 3">
    <name type="scientific">Escherichia albertii</name>
    <dbReference type="NCBI Taxonomy" id="208962"/>
    <lineage>
        <taxon>Bacteria</taxon>
        <taxon>Pseudomonadati</taxon>
        <taxon>Pseudomonadota</taxon>
        <taxon>Gammaproteobacteria</taxon>
        <taxon>Enterobacterales</taxon>
        <taxon>Enterobacteriaceae</taxon>
        <taxon>Escherichia</taxon>
    </lineage>
</organism>
<dbReference type="EMBL" id="CP117562">
    <property type="protein sequence ID" value="WDB27183.1"/>
    <property type="molecule type" value="Genomic_DNA"/>
</dbReference>
<keyword evidence="1" id="KW-0175">Coiled coil</keyword>
<reference evidence="2" key="1">
    <citation type="submission" date="2023-02" db="EMBL/GenBank/DDBJ databases">
        <title>Escherichia albertii as a potential enteropathogen in the light of epidemiological and genomic studies.</title>
        <authorList>
            <person name="Leszczynska K."/>
            <person name="Swiecicka I."/>
            <person name="Daniluk T."/>
            <person name="Lebensztejn D."/>
            <person name="Chmielewska S."/>
            <person name="Leszczynska D."/>
            <person name="Gawor J."/>
            <person name="Kliber M."/>
        </authorList>
    </citation>
    <scope>NUCLEOTIDE SEQUENCE</scope>
    <source>
        <strain evidence="2">BIA_7</strain>
    </source>
</reference>